<dbReference type="Proteomes" id="UP000254100">
    <property type="component" value="Unassembled WGS sequence"/>
</dbReference>
<dbReference type="InterPro" id="IPR050472">
    <property type="entry name" value="Anth_synth/Amidotransfase"/>
</dbReference>
<keyword evidence="5" id="KW-1185">Reference proteome</keyword>
<evidence type="ECO:0000313" key="4">
    <source>
        <dbReference type="EMBL" id="SUM56795.1"/>
    </source>
</evidence>
<dbReference type="Pfam" id="PF00117">
    <property type="entry name" value="GATase"/>
    <property type="match status" value="1"/>
</dbReference>
<dbReference type="PANTHER" id="PTHR43418:SF4">
    <property type="entry name" value="MULTIFUNCTIONAL TRYPTOPHAN BIOSYNTHESIS PROTEIN"/>
    <property type="match status" value="1"/>
</dbReference>
<keyword evidence="4" id="KW-0456">Lyase</keyword>
<proteinExistence type="predicted"/>
<dbReference type="RefSeq" id="WP_044358710.1">
    <property type="nucleotide sequence ID" value="NZ_JXWY01000005.1"/>
</dbReference>
<dbReference type="PROSITE" id="PS51273">
    <property type="entry name" value="GATASE_TYPE_1"/>
    <property type="match status" value="1"/>
</dbReference>
<dbReference type="OrthoDB" id="9804328at2"/>
<evidence type="ECO:0000313" key="6">
    <source>
        <dbReference type="Proteomes" id="UP000254100"/>
    </source>
</evidence>
<dbReference type="AlphaFoldDB" id="A0A0D6XSV8"/>
<reference evidence="4 6" key="2">
    <citation type="submission" date="2018-06" db="EMBL/GenBank/DDBJ databases">
        <authorList>
            <consortium name="Pathogen Informatics"/>
            <person name="Doyle S."/>
        </authorList>
    </citation>
    <scope>NUCLEOTIDE SEQUENCE [LARGE SCALE GENOMIC DNA]</scope>
    <source>
        <strain evidence="4 6">NCTC13832</strain>
    </source>
</reference>
<dbReference type="CDD" id="cd01743">
    <property type="entry name" value="GATase1_Anthranilate_Synthase"/>
    <property type="match status" value="1"/>
</dbReference>
<dbReference type="EMBL" id="UHDT01000001">
    <property type="protein sequence ID" value="SUM56795.1"/>
    <property type="molecule type" value="Genomic_DNA"/>
</dbReference>
<dbReference type="SUPFAM" id="SSF52317">
    <property type="entry name" value="Class I glutamine amidotransferase-like"/>
    <property type="match status" value="1"/>
</dbReference>
<evidence type="ECO:0000256" key="1">
    <source>
        <dbReference type="ARBA" id="ARBA00022962"/>
    </source>
</evidence>
<dbReference type="Proteomes" id="UP000032366">
    <property type="component" value="Unassembled WGS sequence"/>
</dbReference>
<dbReference type="STRING" id="569857.TP70_01105"/>
<dbReference type="FunFam" id="3.40.50.880:FF:000003">
    <property type="entry name" value="Anthranilate synthase component II"/>
    <property type="match status" value="1"/>
</dbReference>
<reference evidence="3 5" key="1">
    <citation type="submission" date="2015-01" db="EMBL/GenBank/DDBJ databases">
        <authorList>
            <person name="Guo J."/>
        </authorList>
    </citation>
    <scope>NUCLEOTIDE SEQUENCE [LARGE SCALE GENOMIC DNA]</scope>
    <source>
        <strain evidence="3 5">DSM 22147</strain>
    </source>
</reference>
<dbReference type="GO" id="GO:0005829">
    <property type="term" value="C:cytosol"/>
    <property type="evidence" value="ECO:0007669"/>
    <property type="project" value="TreeGrafter"/>
</dbReference>
<sequence>MIIMIDNKDSFTYNIVDYLKTESSQHVEVIDVDDVTVEKLEAYQPTAIVISPGPGAPADYPVLRDVLDHFEQRVPILGVCLGFQLIVTYYGGKIVHAPYPVHGHTTQITHNGSQLFKGLPTSFNVMRYHSLMADPASVHAPLVVTATNTDQIIMAVEHASLPIYAVQYHPESILSEHGHAQIRNFLSKVGTSNGCEV</sequence>
<feature type="domain" description="Glutamine amidotransferase" evidence="2">
    <location>
        <begin position="4"/>
        <end position="188"/>
    </location>
</feature>
<dbReference type="GO" id="GO:0000162">
    <property type="term" value="P:L-tryptophan biosynthetic process"/>
    <property type="evidence" value="ECO:0007669"/>
    <property type="project" value="TreeGrafter"/>
</dbReference>
<keyword evidence="1 4" id="KW-0315">Glutamine amidotransferase</keyword>
<protein>
    <submittedName>
        <fullName evidence="3">Aminobenzoate synthetase</fullName>
    </submittedName>
    <submittedName>
        <fullName evidence="4">Para-aminobenzoate/anthranilate synthase glutamine amidotransferase component II</fullName>
        <ecNumber evidence="4">2.6.1.85</ecNumber>
        <ecNumber evidence="4">4.1.3.27</ecNumber>
    </submittedName>
</protein>
<evidence type="ECO:0000259" key="2">
    <source>
        <dbReference type="Pfam" id="PF00117"/>
    </source>
</evidence>
<dbReference type="EC" id="4.1.3.27" evidence="4"/>
<dbReference type="PRINTS" id="PR00099">
    <property type="entry name" value="CPSGATASE"/>
</dbReference>
<dbReference type="Gene3D" id="3.40.50.880">
    <property type="match status" value="1"/>
</dbReference>
<accession>A0A0D6XSV8</accession>
<evidence type="ECO:0000313" key="3">
    <source>
        <dbReference type="EMBL" id="KIX91697.1"/>
    </source>
</evidence>
<keyword evidence="4" id="KW-0808">Transferase</keyword>
<organism evidence="4 6">
    <name type="scientific">Staphylococcus microti</name>
    <dbReference type="NCBI Taxonomy" id="569857"/>
    <lineage>
        <taxon>Bacteria</taxon>
        <taxon>Bacillati</taxon>
        <taxon>Bacillota</taxon>
        <taxon>Bacilli</taxon>
        <taxon>Bacillales</taxon>
        <taxon>Staphylococcaceae</taxon>
        <taxon>Staphylococcus</taxon>
    </lineage>
</organism>
<dbReference type="GO" id="GO:0046820">
    <property type="term" value="F:4-amino-4-deoxychorismate synthase activity"/>
    <property type="evidence" value="ECO:0007669"/>
    <property type="project" value="UniProtKB-EC"/>
</dbReference>
<keyword evidence="4" id="KW-0032">Aminotransferase</keyword>
<gene>
    <name evidence="4" type="primary">pabA</name>
    <name evidence="4" type="ORF">NCTC13832_00453</name>
    <name evidence="3" type="ORF">TP70_01105</name>
</gene>
<dbReference type="InterPro" id="IPR029062">
    <property type="entry name" value="Class_I_gatase-like"/>
</dbReference>
<dbReference type="PRINTS" id="PR00096">
    <property type="entry name" value="GATASE"/>
</dbReference>
<dbReference type="GO" id="GO:0004049">
    <property type="term" value="F:anthranilate synthase activity"/>
    <property type="evidence" value="ECO:0007669"/>
    <property type="project" value="UniProtKB-EC"/>
</dbReference>
<dbReference type="EMBL" id="JXWY01000005">
    <property type="protein sequence ID" value="KIX91697.1"/>
    <property type="molecule type" value="Genomic_DNA"/>
</dbReference>
<dbReference type="InterPro" id="IPR006221">
    <property type="entry name" value="TrpG/PapA_dom"/>
</dbReference>
<evidence type="ECO:0000313" key="5">
    <source>
        <dbReference type="Proteomes" id="UP000032366"/>
    </source>
</evidence>
<dbReference type="EC" id="2.6.1.85" evidence="4"/>
<dbReference type="PANTHER" id="PTHR43418">
    <property type="entry name" value="MULTIFUNCTIONAL TRYPTOPHAN BIOSYNTHESIS PROTEIN-RELATED"/>
    <property type="match status" value="1"/>
</dbReference>
<name>A0A0D6XSV8_9STAP</name>
<dbReference type="InterPro" id="IPR017926">
    <property type="entry name" value="GATASE"/>
</dbReference>
<dbReference type="PRINTS" id="PR00097">
    <property type="entry name" value="ANTSNTHASEII"/>
</dbReference>
<dbReference type="NCBIfam" id="TIGR00566">
    <property type="entry name" value="trpG_papA"/>
    <property type="match status" value="1"/>
</dbReference>